<feature type="compositionally biased region" description="Polar residues" evidence="1">
    <location>
        <begin position="249"/>
        <end position="260"/>
    </location>
</feature>
<feature type="region of interest" description="Disordered" evidence="1">
    <location>
        <begin position="410"/>
        <end position="563"/>
    </location>
</feature>
<feature type="compositionally biased region" description="Basic residues" evidence="1">
    <location>
        <begin position="108"/>
        <end position="117"/>
    </location>
</feature>
<keyword evidence="3" id="KW-1185">Reference proteome</keyword>
<feature type="compositionally biased region" description="Polar residues" evidence="1">
    <location>
        <begin position="328"/>
        <end position="337"/>
    </location>
</feature>
<dbReference type="EMBL" id="LWDF02001122">
    <property type="protein sequence ID" value="KAE8240272.1"/>
    <property type="molecule type" value="Genomic_DNA"/>
</dbReference>
<evidence type="ECO:0000313" key="2">
    <source>
        <dbReference type="EMBL" id="KAE8240272.1"/>
    </source>
</evidence>
<feature type="compositionally biased region" description="Polar residues" evidence="1">
    <location>
        <begin position="379"/>
        <end position="388"/>
    </location>
</feature>
<feature type="compositionally biased region" description="Polar residues" evidence="1">
    <location>
        <begin position="198"/>
        <end position="211"/>
    </location>
</feature>
<feature type="region of interest" description="Disordered" evidence="1">
    <location>
        <begin position="23"/>
        <end position="43"/>
    </location>
</feature>
<reference evidence="2" key="1">
    <citation type="submission" date="2016-04" db="EMBL/GenBank/DDBJ databases">
        <authorList>
            <person name="Nguyen H.D."/>
            <person name="Samba Siva P."/>
            <person name="Cullis J."/>
            <person name="Levesque C.A."/>
            <person name="Hambleton S."/>
        </authorList>
    </citation>
    <scope>NUCLEOTIDE SEQUENCE</scope>
    <source>
        <strain evidence="2">DAOMC 236416</strain>
    </source>
</reference>
<feature type="compositionally biased region" description="Basic and acidic residues" evidence="1">
    <location>
        <begin position="493"/>
        <end position="506"/>
    </location>
</feature>
<dbReference type="Proteomes" id="UP000077521">
    <property type="component" value="Unassembled WGS sequence"/>
</dbReference>
<feature type="compositionally biased region" description="Low complexity" evidence="1">
    <location>
        <begin position="436"/>
        <end position="448"/>
    </location>
</feature>
<feature type="compositionally biased region" description="Low complexity" evidence="1">
    <location>
        <begin position="83"/>
        <end position="99"/>
    </location>
</feature>
<feature type="compositionally biased region" description="Polar residues" evidence="1">
    <location>
        <begin position="346"/>
        <end position="357"/>
    </location>
</feature>
<feature type="region of interest" description="Disordered" evidence="1">
    <location>
        <begin position="169"/>
        <end position="398"/>
    </location>
</feature>
<feature type="compositionally biased region" description="Pro residues" evidence="1">
    <location>
        <begin position="683"/>
        <end position="696"/>
    </location>
</feature>
<feature type="compositionally biased region" description="Polar residues" evidence="1">
    <location>
        <begin position="544"/>
        <end position="562"/>
    </location>
</feature>
<sequence length="705" mass="73835">MDAETIPLTAPQLMWLLREATHVRGRQHSPSEHHNPPPSGNTTETILALLNDVTRSSRPVPTDANVELRAFLEKVSSSIQSAAARLTPSASSPASSVAPLRDEGRHPGPYRHHRSHQAHPYPRPVRQREPDSAQDRAPQQYLVQRHHESEHGQQHYSGRTQHEVPTHYAHNNLHFDPPMASSTHYAAPSTPPPRHRSGFTTPSSASSQGFTSPSDSAYSASSAPPHNAIGTRQGNGEHPPNYHTGPVLSHNNSPDRSSNGVGYVNHNGPAPHHNLGGTPHTNNRTAAPVQRRHNELPPFHNAGPPSNYNNGATVPGFFVNDGGAPHPNNVNTTSNPYRHNDPPPASNTGPSPINLNGVTHHHTNGSSAPLNHSNDRGPLQNTGQTAYNPNHVGQAHNPDVPVGSVYSNHNTTWSNNGNAMPSSLNNRSHPNNAGPVSSNVNGTTNNNSDAAPPNHMGAIPSNTYIAAQGNGGPPAPLNHGDGGAPSFSNGTAHIERVPPRSLHHDINGGPSLGAAAPTPYNTNGTAQGSGAAQSNHIGPAHLNEPTQSNNINAAPVQGTNGLPTFPTERTDLYVNNSNTTAFNQGSSGVPVLNGTGPTLQNNNGTGQTPVNSGVGLPNNVGIGPTTNIGGAAPLHQNNVGGSSFGNVAFNNVPSHFNSGNVYYTTQPCLRDGTAASATEAFEAPPPAPPLTQPGPGPWLGSWGPN</sequence>
<reference evidence="2" key="2">
    <citation type="journal article" date="2019" name="IMA Fungus">
        <title>Genome sequencing and comparison of five Tilletia species to identify candidate genes for the detection of regulated species infecting wheat.</title>
        <authorList>
            <person name="Nguyen H.D.T."/>
            <person name="Sultana T."/>
            <person name="Kesanakurti P."/>
            <person name="Hambleton S."/>
        </authorList>
    </citation>
    <scope>NUCLEOTIDE SEQUENCE</scope>
    <source>
        <strain evidence="2">DAOMC 236416</strain>
    </source>
</reference>
<dbReference type="AlphaFoldDB" id="A0A177TF16"/>
<feature type="compositionally biased region" description="Polar residues" evidence="1">
    <location>
        <begin position="410"/>
        <end position="435"/>
    </location>
</feature>
<gene>
    <name evidence="2" type="ORF">A4X13_0g7875</name>
</gene>
<feature type="region of interest" description="Disordered" evidence="1">
    <location>
        <begin position="674"/>
        <end position="705"/>
    </location>
</feature>
<organism evidence="2 3">
    <name type="scientific">Tilletia indica</name>
    <dbReference type="NCBI Taxonomy" id="43049"/>
    <lineage>
        <taxon>Eukaryota</taxon>
        <taxon>Fungi</taxon>
        <taxon>Dikarya</taxon>
        <taxon>Basidiomycota</taxon>
        <taxon>Ustilaginomycotina</taxon>
        <taxon>Exobasidiomycetes</taxon>
        <taxon>Tilletiales</taxon>
        <taxon>Tilletiaceae</taxon>
        <taxon>Tilletia</taxon>
    </lineage>
</organism>
<comment type="caution">
    <text evidence="2">The sequence shown here is derived from an EMBL/GenBank/DDBJ whole genome shotgun (WGS) entry which is preliminary data.</text>
</comment>
<feature type="compositionally biased region" description="Low complexity" evidence="1">
    <location>
        <begin position="212"/>
        <end position="225"/>
    </location>
</feature>
<feature type="compositionally biased region" description="Polar residues" evidence="1">
    <location>
        <begin position="519"/>
        <end position="536"/>
    </location>
</feature>
<feature type="region of interest" description="Disordered" evidence="1">
    <location>
        <begin position="83"/>
        <end position="139"/>
    </location>
</feature>
<name>A0A177TF16_9BASI</name>
<protein>
    <submittedName>
        <fullName evidence="2">Uncharacterized protein</fullName>
    </submittedName>
</protein>
<evidence type="ECO:0000313" key="3">
    <source>
        <dbReference type="Proteomes" id="UP000077521"/>
    </source>
</evidence>
<evidence type="ECO:0000256" key="1">
    <source>
        <dbReference type="SAM" id="MobiDB-lite"/>
    </source>
</evidence>
<proteinExistence type="predicted"/>
<accession>A0A177TF16</accession>